<evidence type="ECO:0000313" key="12">
    <source>
        <dbReference type="Proteomes" id="UP000624244"/>
    </source>
</evidence>
<dbReference type="InterPro" id="IPR000719">
    <property type="entry name" value="Prot_kinase_dom"/>
</dbReference>
<keyword evidence="6" id="KW-0067">ATP-binding</keyword>
<evidence type="ECO:0000256" key="1">
    <source>
        <dbReference type="ARBA" id="ARBA00012513"/>
    </source>
</evidence>
<protein>
    <recommendedName>
        <fullName evidence="1">non-specific serine/threonine protein kinase</fullName>
        <ecNumber evidence="1">2.7.11.1</ecNumber>
    </recommendedName>
</protein>
<dbReference type="PANTHER" id="PTHR24343">
    <property type="entry name" value="SERINE/THREONINE KINASE"/>
    <property type="match status" value="1"/>
</dbReference>
<evidence type="ECO:0000256" key="3">
    <source>
        <dbReference type="ARBA" id="ARBA00022679"/>
    </source>
</evidence>
<evidence type="ECO:0000256" key="7">
    <source>
        <dbReference type="ARBA" id="ARBA00047899"/>
    </source>
</evidence>
<comment type="catalytic activity">
    <reaction evidence="7">
        <text>L-threonyl-[protein] + ATP = O-phospho-L-threonyl-[protein] + ADP + H(+)</text>
        <dbReference type="Rhea" id="RHEA:46608"/>
        <dbReference type="Rhea" id="RHEA-COMP:11060"/>
        <dbReference type="Rhea" id="RHEA-COMP:11605"/>
        <dbReference type="ChEBI" id="CHEBI:15378"/>
        <dbReference type="ChEBI" id="CHEBI:30013"/>
        <dbReference type="ChEBI" id="CHEBI:30616"/>
        <dbReference type="ChEBI" id="CHEBI:61977"/>
        <dbReference type="ChEBI" id="CHEBI:456216"/>
        <dbReference type="EC" id="2.7.11.1"/>
    </reaction>
</comment>
<comment type="catalytic activity">
    <reaction evidence="8">
        <text>L-seryl-[protein] + ATP = O-phospho-L-seryl-[protein] + ADP + H(+)</text>
        <dbReference type="Rhea" id="RHEA:17989"/>
        <dbReference type="Rhea" id="RHEA-COMP:9863"/>
        <dbReference type="Rhea" id="RHEA-COMP:11604"/>
        <dbReference type="ChEBI" id="CHEBI:15378"/>
        <dbReference type="ChEBI" id="CHEBI:29999"/>
        <dbReference type="ChEBI" id="CHEBI:30616"/>
        <dbReference type="ChEBI" id="CHEBI:83421"/>
        <dbReference type="ChEBI" id="CHEBI:456216"/>
        <dbReference type="EC" id="2.7.11.1"/>
    </reaction>
</comment>
<reference evidence="11" key="1">
    <citation type="submission" date="2019-11" db="EMBL/GenBank/DDBJ databases">
        <title>Bipolaris sorokiniana Genome sequencing.</title>
        <authorList>
            <person name="Wang H."/>
        </authorList>
    </citation>
    <scope>NUCLEOTIDE SEQUENCE</scope>
</reference>
<dbReference type="Proteomes" id="UP000624244">
    <property type="component" value="Unassembled WGS sequence"/>
</dbReference>
<dbReference type="PANTHER" id="PTHR24343:SF558">
    <property type="entry name" value="PROTEIN KINASE DOMAIN-CONTAINING PROTEIN"/>
    <property type="match status" value="1"/>
</dbReference>
<evidence type="ECO:0000256" key="2">
    <source>
        <dbReference type="ARBA" id="ARBA00022527"/>
    </source>
</evidence>
<proteinExistence type="predicted"/>
<dbReference type="GO" id="GO:0004674">
    <property type="term" value="F:protein serine/threonine kinase activity"/>
    <property type="evidence" value="ECO:0007669"/>
    <property type="project" value="UniProtKB-KW"/>
</dbReference>
<feature type="signal peptide" evidence="9">
    <location>
        <begin position="1"/>
        <end position="20"/>
    </location>
</feature>
<dbReference type="SUPFAM" id="SSF56112">
    <property type="entry name" value="Protein kinase-like (PK-like)"/>
    <property type="match status" value="1"/>
</dbReference>
<dbReference type="InterPro" id="IPR011009">
    <property type="entry name" value="Kinase-like_dom_sf"/>
</dbReference>
<keyword evidence="3" id="KW-0808">Transferase</keyword>
<keyword evidence="4" id="KW-0547">Nucleotide-binding</keyword>
<keyword evidence="5" id="KW-0418">Kinase</keyword>
<dbReference type="SMART" id="SM00220">
    <property type="entry name" value="S_TKc"/>
    <property type="match status" value="1"/>
</dbReference>
<dbReference type="GO" id="GO:0005524">
    <property type="term" value="F:ATP binding"/>
    <property type="evidence" value="ECO:0007669"/>
    <property type="project" value="UniProtKB-KW"/>
</dbReference>
<sequence length="336" mass="37993">MLSIPLSAIPILLILNWSQASSILWQCRPGLADLNTIYPDLAPDLKENNTVGEGTDGQVLFSTSSATALKRFFLESTTPDRIHHEYWIGHTLVHPNIAATHSLNYVGSDTRGYWQMEMEYVPFALLDLLDYDRWAERAWSFDAISCFFAQVVDAVAHMHEYGIAHRDIKVENIMVARDGTVKLIDFGSAAVSRNLLTGARIGSWANWIGTPITMAPEVHGERFFDMEKADVWSLAVVFVRLWLGVYPWEPEMILGGLEENEAFGVYTEEMRDERACGESEDEDRLLCQIPLEKARVVIAAMLELDPMRRSTLPMALNSAWLREAFNKMLYNKSAST</sequence>
<gene>
    <name evidence="11" type="ORF">GGP41_007032</name>
</gene>
<dbReference type="GO" id="GO:0005829">
    <property type="term" value="C:cytosol"/>
    <property type="evidence" value="ECO:0007669"/>
    <property type="project" value="TreeGrafter"/>
</dbReference>
<dbReference type="InterPro" id="IPR008271">
    <property type="entry name" value="Ser/Thr_kinase_AS"/>
</dbReference>
<dbReference type="EC" id="2.7.11.1" evidence="1"/>
<organism evidence="11 12">
    <name type="scientific">Cochliobolus sativus</name>
    <name type="common">Common root rot and spot blotch fungus</name>
    <name type="synonym">Bipolaris sorokiniana</name>
    <dbReference type="NCBI Taxonomy" id="45130"/>
    <lineage>
        <taxon>Eukaryota</taxon>
        <taxon>Fungi</taxon>
        <taxon>Dikarya</taxon>
        <taxon>Ascomycota</taxon>
        <taxon>Pezizomycotina</taxon>
        <taxon>Dothideomycetes</taxon>
        <taxon>Pleosporomycetidae</taxon>
        <taxon>Pleosporales</taxon>
        <taxon>Pleosporineae</taxon>
        <taxon>Pleosporaceae</taxon>
        <taxon>Bipolaris</taxon>
    </lineage>
</organism>
<evidence type="ECO:0000313" key="11">
    <source>
        <dbReference type="EMBL" id="KAF5854221.1"/>
    </source>
</evidence>
<evidence type="ECO:0000256" key="9">
    <source>
        <dbReference type="SAM" id="SignalP"/>
    </source>
</evidence>
<feature type="chain" id="PRO_5034946892" description="non-specific serine/threonine protein kinase" evidence="9">
    <location>
        <begin position="21"/>
        <end position="336"/>
    </location>
</feature>
<dbReference type="AlphaFoldDB" id="A0A8H6DZL0"/>
<dbReference type="PROSITE" id="PS50011">
    <property type="entry name" value="PROTEIN_KINASE_DOM"/>
    <property type="match status" value="1"/>
</dbReference>
<evidence type="ECO:0000256" key="4">
    <source>
        <dbReference type="ARBA" id="ARBA00022741"/>
    </source>
</evidence>
<evidence type="ECO:0000256" key="6">
    <source>
        <dbReference type="ARBA" id="ARBA00022840"/>
    </source>
</evidence>
<keyword evidence="9" id="KW-0732">Signal</keyword>
<dbReference type="Pfam" id="PF00069">
    <property type="entry name" value="Pkinase"/>
    <property type="match status" value="1"/>
</dbReference>
<evidence type="ECO:0000256" key="5">
    <source>
        <dbReference type="ARBA" id="ARBA00022777"/>
    </source>
</evidence>
<evidence type="ECO:0000259" key="10">
    <source>
        <dbReference type="PROSITE" id="PS50011"/>
    </source>
</evidence>
<dbReference type="PROSITE" id="PS00108">
    <property type="entry name" value="PROTEIN_KINASE_ST"/>
    <property type="match status" value="1"/>
</dbReference>
<comment type="caution">
    <text evidence="11">The sequence shown here is derived from an EMBL/GenBank/DDBJ whole genome shotgun (WGS) entry which is preliminary data.</text>
</comment>
<name>A0A8H6DZL0_COCSA</name>
<feature type="domain" description="Protein kinase" evidence="10">
    <location>
        <begin position="45"/>
        <end position="321"/>
    </location>
</feature>
<evidence type="ECO:0000256" key="8">
    <source>
        <dbReference type="ARBA" id="ARBA00048679"/>
    </source>
</evidence>
<dbReference type="Gene3D" id="1.10.510.10">
    <property type="entry name" value="Transferase(Phosphotransferase) domain 1"/>
    <property type="match status" value="1"/>
</dbReference>
<dbReference type="EMBL" id="WNKQ01000001">
    <property type="protein sequence ID" value="KAF5854221.1"/>
    <property type="molecule type" value="Genomic_DNA"/>
</dbReference>
<accession>A0A8H6DZL0</accession>
<keyword evidence="2" id="KW-0723">Serine/threonine-protein kinase</keyword>